<keyword evidence="7 9" id="KW-0408">Iron</keyword>
<keyword evidence="3 9" id="KW-0819">tRNA processing</keyword>
<feature type="active site" description="Proton donor" evidence="9">
    <location>
        <position position="137"/>
    </location>
</feature>
<reference evidence="12" key="1">
    <citation type="journal article" date="2019" name="Int. J. Syst. Evol. Microbiol.">
        <title>The Global Catalogue of Microorganisms (GCM) 10K type strain sequencing project: providing services to taxonomists for standard genome sequencing and annotation.</title>
        <authorList>
            <consortium name="The Broad Institute Genomics Platform"/>
            <consortium name="The Broad Institute Genome Sequencing Center for Infectious Disease"/>
            <person name="Wu L."/>
            <person name="Ma J."/>
        </authorList>
    </citation>
    <scope>NUCLEOTIDE SEQUENCE [LARGE SCALE GENOMIC DNA]</scope>
    <source>
        <strain evidence="12">NBRC 112502</strain>
    </source>
</reference>
<feature type="binding site" evidence="9">
    <location>
        <position position="194"/>
    </location>
    <ligand>
        <name>[4Fe-4S] cluster</name>
        <dbReference type="ChEBI" id="CHEBI:49883"/>
        <label>1</label>
    </ligand>
</feature>
<comment type="pathway">
    <text evidence="9">tRNA modification; tRNA-queuosine biosynthesis.</text>
</comment>
<keyword evidence="9" id="KW-0846">Cobalamin</keyword>
<gene>
    <name evidence="9 11" type="primary">queG</name>
    <name evidence="11" type="ORF">GCM10010909_23610</name>
</gene>
<accession>A0ABQ6A8P8</accession>
<dbReference type="SUPFAM" id="SSF46548">
    <property type="entry name" value="alpha-helical ferredoxin"/>
    <property type="match status" value="1"/>
</dbReference>
<feature type="domain" description="4Fe-4S ferredoxin-type" evidence="10">
    <location>
        <begin position="182"/>
        <end position="211"/>
    </location>
</feature>
<feature type="binding site" evidence="9">
    <location>
        <begin position="244"/>
        <end position="245"/>
    </location>
    <ligand>
        <name>cob(II)alamin</name>
        <dbReference type="ChEBI" id="CHEBI:16304"/>
    </ligand>
</feature>
<comment type="subcellular location">
    <subcellularLocation>
        <location evidence="9">Cytoplasm</location>
    </subcellularLocation>
</comment>
<dbReference type="PANTHER" id="PTHR30002">
    <property type="entry name" value="EPOXYQUEUOSINE REDUCTASE"/>
    <property type="match status" value="1"/>
</dbReference>
<dbReference type="PROSITE" id="PS51379">
    <property type="entry name" value="4FE4S_FER_2"/>
    <property type="match status" value="1"/>
</dbReference>
<keyword evidence="1 9" id="KW-0004">4Fe-4S</keyword>
<evidence type="ECO:0000256" key="5">
    <source>
        <dbReference type="ARBA" id="ARBA00022785"/>
    </source>
</evidence>
<evidence type="ECO:0000256" key="3">
    <source>
        <dbReference type="ARBA" id="ARBA00022694"/>
    </source>
</evidence>
<dbReference type="HAMAP" id="MF_00916">
    <property type="entry name" value="QueG"/>
    <property type="match status" value="1"/>
</dbReference>
<sequence length="349" mass="36710">MAGGDLARQEKAAIRARAAALGFEAVGFARAVMPPERQAGLREFLAAGRHGGMGWMAARADERADPRVLWPQAMSVVSLGISYAPEGDALASVGAPGVGNISVYARGRDYHDVVKGKLKHLAQFIAARGAGVKVFVDTAPVMEKPLAALAGLGWQGKHTNLVSRTHGSWLFLGEVFTTLEIAPDAAHADRCGSCQACLEACPTAAFPAPYQLDARRCVSYLTIEHDGPIPENLRAGMGNRIYGCDDCLAVCPWNKFAKAGQEAKFAHREELAAPRLAALAGLDDAGFRAMFAGSPVKRVGRNRFVRNVAIAIGNSGDVGLLEVARALAGDADAVVAEAGAWAAARLVFP</sequence>
<dbReference type="PANTHER" id="PTHR30002:SF4">
    <property type="entry name" value="EPOXYQUEUOSINE REDUCTASE"/>
    <property type="match status" value="1"/>
</dbReference>
<keyword evidence="12" id="KW-1185">Reference proteome</keyword>
<evidence type="ECO:0000256" key="7">
    <source>
        <dbReference type="ARBA" id="ARBA00023004"/>
    </source>
</evidence>
<evidence type="ECO:0000259" key="10">
    <source>
        <dbReference type="PROSITE" id="PS51379"/>
    </source>
</evidence>
<keyword evidence="2 9" id="KW-0963">Cytoplasm</keyword>
<feature type="binding site" evidence="9">
    <location>
        <position position="197"/>
    </location>
    <ligand>
        <name>[4Fe-4S] cluster</name>
        <dbReference type="ChEBI" id="CHEBI:49883"/>
        <label>1</label>
    </ligand>
</feature>
<keyword evidence="6 9" id="KW-0560">Oxidoreductase</keyword>
<evidence type="ECO:0000313" key="11">
    <source>
        <dbReference type="EMBL" id="GLR67680.1"/>
    </source>
</evidence>
<comment type="caution">
    <text evidence="9">Lacks conserved residue(s) required for the propagation of feature annotation.</text>
</comment>
<dbReference type="NCBIfam" id="TIGR00276">
    <property type="entry name" value="tRNA epoxyqueuosine(34) reductase QueG"/>
    <property type="match status" value="1"/>
</dbReference>
<dbReference type="InterPro" id="IPR017900">
    <property type="entry name" value="4Fe4S_Fe_S_CS"/>
</dbReference>
<keyword evidence="5 9" id="KW-0671">Queuosine biosynthesis</keyword>
<evidence type="ECO:0000256" key="6">
    <source>
        <dbReference type="ARBA" id="ARBA00023002"/>
    </source>
</evidence>
<feature type="binding site" evidence="9">
    <location>
        <position position="247"/>
    </location>
    <ligand>
        <name>[4Fe-4S] cluster</name>
        <dbReference type="ChEBI" id="CHEBI:49883"/>
        <label>2</label>
    </ligand>
</feature>
<dbReference type="PROSITE" id="PS00198">
    <property type="entry name" value="4FE4S_FER_1"/>
    <property type="match status" value="1"/>
</dbReference>
<feature type="binding site" evidence="9">
    <location>
        <position position="63"/>
    </location>
    <ligand>
        <name>cob(II)alamin</name>
        <dbReference type="ChEBI" id="CHEBI:16304"/>
    </ligand>
</feature>
<dbReference type="InterPro" id="IPR017896">
    <property type="entry name" value="4Fe4S_Fe-S-bd"/>
</dbReference>
<organism evidence="11 12">
    <name type="scientific">Acidocella aquatica</name>
    <dbReference type="NCBI Taxonomy" id="1922313"/>
    <lineage>
        <taxon>Bacteria</taxon>
        <taxon>Pseudomonadati</taxon>
        <taxon>Pseudomonadota</taxon>
        <taxon>Alphaproteobacteria</taxon>
        <taxon>Acetobacterales</taxon>
        <taxon>Acidocellaceae</taxon>
        <taxon>Acidocella</taxon>
    </lineage>
</organism>
<feature type="binding site" evidence="9">
    <location>
        <position position="217"/>
    </location>
    <ligand>
        <name>[4Fe-4S] cluster</name>
        <dbReference type="ChEBI" id="CHEBI:49883"/>
        <label>2</label>
    </ligand>
</feature>
<feature type="binding site" evidence="9">
    <location>
        <position position="191"/>
    </location>
    <ligand>
        <name>[4Fe-4S] cluster</name>
        <dbReference type="ChEBI" id="CHEBI:49883"/>
        <label>1</label>
    </ligand>
</feature>
<dbReference type="Gene3D" id="3.30.70.20">
    <property type="match status" value="1"/>
</dbReference>
<keyword evidence="4 9" id="KW-0479">Metal-binding</keyword>
<feature type="binding site" evidence="9">
    <location>
        <position position="201"/>
    </location>
    <ligand>
        <name>[4Fe-4S] cluster</name>
        <dbReference type="ChEBI" id="CHEBI:49883"/>
        <label>2</label>
    </ligand>
</feature>
<dbReference type="InterPro" id="IPR013542">
    <property type="entry name" value="QueG_DUF1730"/>
</dbReference>
<evidence type="ECO:0000256" key="4">
    <source>
        <dbReference type="ARBA" id="ARBA00022723"/>
    </source>
</evidence>
<keyword evidence="9" id="KW-0170">Cobalt</keyword>
<feature type="binding site" evidence="9">
    <location>
        <position position="172"/>
    </location>
    <ligand>
        <name>cob(II)alamin</name>
        <dbReference type="ChEBI" id="CHEBI:16304"/>
    </ligand>
</feature>
<feature type="binding site" evidence="9">
    <location>
        <position position="161"/>
    </location>
    <ligand>
        <name>cob(II)alamin</name>
        <dbReference type="ChEBI" id="CHEBI:16304"/>
    </ligand>
</feature>
<comment type="caution">
    <text evidence="11">The sequence shown here is derived from an EMBL/GenBank/DDBJ whole genome shotgun (WGS) entry which is preliminary data.</text>
</comment>
<comment type="catalytic activity">
    <reaction evidence="9">
        <text>epoxyqueuosine(34) in tRNA + AH2 = queuosine(34) in tRNA + A + H2O</text>
        <dbReference type="Rhea" id="RHEA:32159"/>
        <dbReference type="Rhea" id="RHEA-COMP:18571"/>
        <dbReference type="Rhea" id="RHEA-COMP:18582"/>
        <dbReference type="ChEBI" id="CHEBI:13193"/>
        <dbReference type="ChEBI" id="CHEBI:15377"/>
        <dbReference type="ChEBI" id="CHEBI:17499"/>
        <dbReference type="ChEBI" id="CHEBI:194431"/>
        <dbReference type="ChEBI" id="CHEBI:194443"/>
        <dbReference type="EC" id="1.17.99.6"/>
    </reaction>
</comment>
<evidence type="ECO:0000256" key="2">
    <source>
        <dbReference type="ARBA" id="ARBA00022490"/>
    </source>
</evidence>
<dbReference type="RefSeq" id="WP_284258424.1">
    <property type="nucleotide sequence ID" value="NZ_BSOS01000067.1"/>
</dbReference>
<evidence type="ECO:0000313" key="12">
    <source>
        <dbReference type="Proteomes" id="UP001156641"/>
    </source>
</evidence>
<dbReference type="EMBL" id="BSOS01000067">
    <property type="protein sequence ID" value="GLR67680.1"/>
    <property type="molecule type" value="Genomic_DNA"/>
</dbReference>
<evidence type="ECO:0000256" key="1">
    <source>
        <dbReference type="ARBA" id="ARBA00022485"/>
    </source>
</evidence>
<name>A0ABQ6A8P8_9PROT</name>
<comment type="cofactor">
    <cofactor evidence="9">
        <name>cob(II)alamin</name>
        <dbReference type="ChEBI" id="CHEBI:16304"/>
    </cofactor>
</comment>
<comment type="similarity">
    <text evidence="9">Belongs to the QueG family.</text>
</comment>
<feature type="binding site" evidence="9">
    <location>
        <position position="219"/>
    </location>
    <ligand>
        <name>cob(II)alamin</name>
        <dbReference type="ChEBI" id="CHEBI:16304"/>
    </ligand>
</feature>
<dbReference type="Pfam" id="PF08331">
    <property type="entry name" value="QueG_DUF1730"/>
    <property type="match status" value="1"/>
</dbReference>
<comment type="cofactor">
    <cofactor evidence="9">
        <name>[4Fe-4S] cluster</name>
        <dbReference type="ChEBI" id="CHEBI:49883"/>
    </cofactor>
    <text evidence="9">Binds 2 [4Fe-4S] clusters per monomer.</text>
</comment>
<comment type="subunit">
    <text evidence="9">Monomer.</text>
</comment>
<feature type="binding site" evidence="9">
    <location>
        <position position="137"/>
    </location>
    <ligand>
        <name>cob(II)alamin</name>
        <dbReference type="ChEBI" id="CHEBI:16304"/>
    </ligand>
</feature>
<evidence type="ECO:0000256" key="9">
    <source>
        <dbReference type="HAMAP-Rule" id="MF_00916"/>
    </source>
</evidence>
<dbReference type="InterPro" id="IPR004453">
    <property type="entry name" value="QueG"/>
</dbReference>
<protein>
    <recommendedName>
        <fullName evidence="9">Epoxyqueuosine reductase</fullName>
        <ecNumber evidence="9">1.17.99.6</ecNumber>
    </recommendedName>
    <alternativeName>
        <fullName evidence="9">Queuosine biosynthesis protein QueG</fullName>
    </alternativeName>
</protein>
<keyword evidence="8 9" id="KW-0411">Iron-sulfur</keyword>
<dbReference type="EC" id="1.17.99.6" evidence="9"/>
<comment type="function">
    <text evidence="9">Catalyzes the conversion of epoxyqueuosine (oQ) to queuosine (Q), which is a hypermodified base found in the wobble positions of tRNA(Asp), tRNA(Asn), tRNA(His) and tRNA(Tyr).</text>
</comment>
<dbReference type="Proteomes" id="UP001156641">
    <property type="component" value="Unassembled WGS sequence"/>
</dbReference>
<feature type="binding site" evidence="9">
    <location>
        <position position="251"/>
    </location>
    <ligand>
        <name>[4Fe-4S] cluster</name>
        <dbReference type="ChEBI" id="CHEBI:49883"/>
        <label>1</label>
    </ligand>
</feature>
<proteinExistence type="inferred from homology"/>
<feature type="binding site" evidence="9">
    <location>
        <position position="244"/>
    </location>
    <ligand>
        <name>[4Fe-4S] cluster</name>
        <dbReference type="ChEBI" id="CHEBI:49883"/>
        <label>2</label>
    </ligand>
</feature>
<evidence type="ECO:0000256" key="8">
    <source>
        <dbReference type="ARBA" id="ARBA00023014"/>
    </source>
</evidence>
<dbReference type="Pfam" id="PF13484">
    <property type="entry name" value="Fer4_16"/>
    <property type="match status" value="1"/>
</dbReference>